<evidence type="ECO:0000256" key="6">
    <source>
        <dbReference type="SAM" id="MobiDB-lite"/>
    </source>
</evidence>
<keyword evidence="8" id="KW-0223">Dioxygenase</keyword>
<keyword evidence="3" id="KW-0560">Oxidoreductase</keyword>
<dbReference type="Gene3D" id="2.102.10.10">
    <property type="entry name" value="Rieske [2Fe-2S] iron-sulphur domain"/>
    <property type="match status" value="1"/>
</dbReference>
<dbReference type="PANTHER" id="PTHR21266:SF60">
    <property type="entry name" value="3-KETOSTEROID-9-ALPHA-MONOOXYGENASE, OXYGENASE COMPONENT"/>
    <property type="match status" value="1"/>
</dbReference>
<evidence type="ECO:0000313" key="9">
    <source>
        <dbReference type="Proteomes" id="UP001218231"/>
    </source>
</evidence>
<keyword evidence="8" id="KW-0614">Plasmid</keyword>
<evidence type="ECO:0000313" key="8">
    <source>
        <dbReference type="EMBL" id="WCT79195.1"/>
    </source>
</evidence>
<name>A0ABY7U3L0_9SPHN</name>
<proteinExistence type="predicted"/>
<dbReference type="Pfam" id="PF00355">
    <property type="entry name" value="Rieske"/>
    <property type="match status" value="1"/>
</dbReference>
<evidence type="ECO:0000259" key="7">
    <source>
        <dbReference type="PROSITE" id="PS51296"/>
    </source>
</evidence>
<evidence type="ECO:0000256" key="4">
    <source>
        <dbReference type="ARBA" id="ARBA00023004"/>
    </source>
</evidence>
<gene>
    <name evidence="8" type="ORF">PQ457_19515</name>
</gene>
<dbReference type="InterPro" id="IPR050584">
    <property type="entry name" value="Cholesterol_7-desaturase"/>
</dbReference>
<sequence length="367" mass="40820">MSKPAFLQNVWYVAGWADDLAPGARVARTFLNRPVVLWRSETGKAFAMDDRCAHRAMALSSGPVVGEAIRCPYHGMEFGGDGRCTRIPAQDKVPDIARVRAYPLVERQGLLWIWMGDAALADPALIPDYPVHENPALAWRSSYFHVGGNWQLLVDNLMDLSHLPYIHAHTIGGNPELHFRTKTQSEKRPNGVHVSRHMPDSDPPPTYVAAAGFTGKVDRWQEIEFEPVMIRIHTGACDVGTGAYDGRREHGFSMLGFHGITPETETTTHYFWSMATNILTNGIPEVVFEQTARTFAEDMEVLELQQARLLAMPDLPLIDIASDVGGRHTRQFIARCFEKDQMVTASEQDAGADQGAPFIEDRDRAGA</sequence>
<accession>A0ABY7U3L0</accession>
<protein>
    <submittedName>
        <fullName evidence="8">Aromatic ring-hydroxylating dioxygenase subunit alpha</fullName>
    </submittedName>
</protein>
<dbReference type="InterPro" id="IPR036922">
    <property type="entry name" value="Rieske_2Fe-2S_sf"/>
</dbReference>
<reference evidence="8 9" key="1">
    <citation type="submission" date="2023-02" db="EMBL/GenBank/DDBJ databases">
        <title>Genome sequence of Novosphingobium humi KACC 19094.</title>
        <authorList>
            <person name="Kim S."/>
            <person name="Heo J."/>
            <person name="Kwon S.-W."/>
        </authorList>
    </citation>
    <scope>NUCLEOTIDE SEQUENCE [LARGE SCALE GENOMIC DNA]</scope>
    <source>
        <strain evidence="8 9">KACC 19094</strain>
        <plasmid evidence="8 9">unnamed1</plasmid>
    </source>
</reference>
<evidence type="ECO:0000256" key="5">
    <source>
        <dbReference type="ARBA" id="ARBA00023014"/>
    </source>
</evidence>
<keyword evidence="5" id="KW-0411">Iron-sulfur</keyword>
<keyword evidence="4" id="KW-0408">Iron</keyword>
<dbReference type="SUPFAM" id="SSF50022">
    <property type="entry name" value="ISP domain"/>
    <property type="match status" value="1"/>
</dbReference>
<keyword evidence="9" id="KW-1185">Reference proteome</keyword>
<dbReference type="Proteomes" id="UP001218231">
    <property type="component" value="Plasmid unnamed1"/>
</dbReference>
<evidence type="ECO:0000256" key="2">
    <source>
        <dbReference type="ARBA" id="ARBA00022723"/>
    </source>
</evidence>
<evidence type="ECO:0000256" key="1">
    <source>
        <dbReference type="ARBA" id="ARBA00022714"/>
    </source>
</evidence>
<dbReference type="EMBL" id="CP117418">
    <property type="protein sequence ID" value="WCT79195.1"/>
    <property type="molecule type" value="Genomic_DNA"/>
</dbReference>
<keyword evidence="2" id="KW-0479">Metal-binding</keyword>
<dbReference type="Gene3D" id="3.90.380.10">
    <property type="entry name" value="Naphthalene 1,2-dioxygenase Alpha Subunit, Chain A, domain 1"/>
    <property type="match status" value="1"/>
</dbReference>
<dbReference type="SUPFAM" id="SSF55961">
    <property type="entry name" value="Bet v1-like"/>
    <property type="match status" value="1"/>
</dbReference>
<keyword evidence="1" id="KW-0001">2Fe-2S</keyword>
<dbReference type="Pfam" id="PF19112">
    <property type="entry name" value="VanA_C"/>
    <property type="match status" value="1"/>
</dbReference>
<feature type="region of interest" description="Disordered" evidence="6">
    <location>
        <begin position="345"/>
        <end position="367"/>
    </location>
</feature>
<dbReference type="PROSITE" id="PS51296">
    <property type="entry name" value="RIESKE"/>
    <property type="match status" value="1"/>
</dbReference>
<evidence type="ECO:0000256" key="3">
    <source>
        <dbReference type="ARBA" id="ARBA00023002"/>
    </source>
</evidence>
<dbReference type="PANTHER" id="PTHR21266">
    <property type="entry name" value="IRON-SULFUR DOMAIN CONTAINING PROTEIN"/>
    <property type="match status" value="1"/>
</dbReference>
<organism evidence="8 9">
    <name type="scientific">Novosphingobium humi</name>
    <dbReference type="NCBI Taxonomy" id="2282397"/>
    <lineage>
        <taxon>Bacteria</taxon>
        <taxon>Pseudomonadati</taxon>
        <taxon>Pseudomonadota</taxon>
        <taxon>Alphaproteobacteria</taxon>
        <taxon>Sphingomonadales</taxon>
        <taxon>Sphingomonadaceae</taxon>
        <taxon>Novosphingobium</taxon>
    </lineage>
</organism>
<dbReference type="GO" id="GO:0051213">
    <property type="term" value="F:dioxygenase activity"/>
    <property type="evidence" value="ECO:0007669"/>
    <property type="project" value="UniProtKB-KW"/>
</dbReference>
<geneLocation type="plasmid" evidence="8 9">
    <name>unnamed1</name>
</geneLocation>
<dbReference type="CDD" id="cd08878">
    <property type="entry name" value="RHO_alpha_C_DMO-like"/>
    <property type="match status" value="1"/>
</dbReference>
<dbReference type="InterPro" id="IPR044043">
    <property type="entry name" value="VanA_C_cat"/>
</dbReference>
<dbReference type="InterPro" id="IPR017941">
    <property type="entry name" value="Rieske_2Fe-2S"/>
</dbReference>
<dbReference type="RefSeq" id="WP_273619474.1">
    <property type="nucleotide sequence ID" value="NZ_CP117418.1"/>
</dbReference>
<feature type="domain" description="Rieske" evidence="7">
    <location>
        <begin position="11"/>
        <end position="113"/>
    </location>
</feature>